<gene>
    <name evidence="2" type="ORF">BXY45_11827</name>
</gene>
<dbReference type="Gene3D" id="3.40.50.300">
    <property type="entry name" value="P-loop containing nucleotide triphosphate hydrolases"/>
    <property type="match status" value="2"/>
</dbReference>
<protein>
    <recommendedName>
        <fullName evidence="4">AAA domain-containing protein</fullName>
    </recommendedName>
</protein>
<sequence length="524" mass="55691">MSRAVRRESRTTTRAARAAARPVLPDVVAPAWGWRDRGAGRLAHAGVAPEYQATTVQACGLFPFVAGSGAPSVGVPFGRHMMWGEVVCLDPFAWLEAGLVTNRGLTLLGQPGTGKSAALKRLARGLMAFGVRPLFLGDLKPDYSAVVEAAGGQVIRVGRGLDRINPLDAGPLGSALSQLSGEAADRLRMEVRGRRLSATLALCSLVRRHGGMTNGEEVVLGAAVDLLTDRKPRGRLPAGMTAAQRRELSPTIPEVLKVVREGPDRLVAAAELDDHDAYRAETKELRQTLALLCEGSLKGVFDGPTTQPIDLDAPAVSVDISAVAASGDTLVAAAMLSTWSYGFAVIDASTALAEAGLAPRRKYFAVMDELWRALRGAPGLVDHADALTRVYRGRDVAHAMATHSLDDLSALPTEEDRAKARGFVERNAVTVLAGLPPRELDAVSAVVPLSDKERAMVASWSAPESWQAGARHPGRGKYLIKTGQRVGIPVELEFVGDEARLYDTDSAVRPTGRPTSVDEPALLR</sequence>
<dbReference type="AlphaFoldDB" id="A0A316A3V4"/>
<evidence type="ECO:0000313" key="3">
    <source>
        <dbReference type="Proteomes" id="UP000245469"/>
    </source>
</evidence>
<dbReference type="EMBL" id="QGDQ01000018">
    <property type="protein sequence ID" value="PWJ52656.1"/>
    <property type="molecule type" value="Genomic_DNA"/>
</dbReference>
<reference evidence="2 3" key="1">
    <citation type="submission" date="2018-03" db="EMBL/GenBank/DDBJ databases">
        <title>Genomic Encyclopedia of Archaeal and Bacterial Type Strains, Phase II (KMG-II): from individual species to whole genera.</title>
        <authorList>
            <person name="Goeker M."/>
        </authorList>
    </citation>
    <scope>NUCLEOTIDE SEQUENCE [LARGE SCALE GENOMIC DNA]</scope>
    <source>
        <strain evidence="2 3">DSM 44889</strain>
    </source>
</reference>
<comment type="caution">
    <text evidence="2">The sequence shown here is derived from an EMBL/GenBank/DDBJ whole genome shotgun (WGS) entry which is preliminary data.</text>
</comment>
<evidence type="ECO:0008006" key="4">
    <source>
        <dbReference type="Google" id="ProtNLM"/>
    </source>
</evidence>
<accession>A0A316A3V4</accession>
<dbReference type="RefSeq" id="WP_211319573.1">
    <property type="nucleotide sequence ID" value="NZ_QGDQ01000018.1"/>
</dbReference>
<name>A0A316A3V4_9ACTN</name>
<feature type="region of interest" description="Disordered" evidence="1">
    <location>
        <begin position="505"/>
        <end position="524"/>
    </location>
</feature>
<proteinExistence type="predicted"/>
<evidence type="ECO:0000256" key="1">
    <source>
        <dbReference type="SAM" id="MobiDB-lite"/>
    </source>
</evidence>
<keyword evidence="3" id="KW-1185">Reference proteome</keyword>
<dbReference type="InterPro" id="IPR027417">
    <property type="entry name" value="P-loop_NTPase"/>
</dbReference>
<dbReference type="Proteomes" id="UP000245469">
    <property type="component" value="Unassembled WGS sequence"/>
</dbReference>
<dbReference type="SUPFAM" id="SSF52540">
    <property type="entry name" value="P-loop containing nucleoside triphosphate hydrolases"/>
    <property type="match status" value="1"/>
</dbReference>
<evidence type="ECO:0000313" key="2">
    <source>
        <dbReference type="EMBL" id="PWJ52656.1"/>
    </source>
</evidence>
<organism evidence="2 3">
    <name type="scientific">Quadrisphaera granulorum</name>
    <dbReference type="NCBI Taxonomy" id="317664"/>
    <lineage>
        <taxon>Bacteria</taxon>
        <taxon>Bacillati</taxon>
        <taxon>Actinomycetota</taxon>
        <taxon>Actinomycetes</taxon>
        <taxon>Kineosporiales</taxon>
        <taxon>Kineosporiaceae</taxon>
        <taxon>Quadrisphaera</taxon>
    </lineage>
</organism>